<protein>
    <recommendedName>
        <fullName evidence="2">histidine kinase</fullName>
        <ecNumber evidence="2">2.7.13.3</ecNumber>
    </recommendedName>
</protein>
<evidence type="ECO:0000256" key="8">
    <source>
        <dbReference type="SAM" id="Phobius"/>
    </source>
</evidence>
<keyword evidence="10" id="KW-1185">Reference proteome</keyword>
<sequence>MTEVSLERPSHAAELIRLRWFAIAGQTLLLLATHLLFALQLPLLAVGAILGIEIAFNFAAIRHAARRQPGESEHLGLFMVVDMLILTALLYLTGGPYNPFSFIYLVHIALAALVLDSRGTWLLGLFSIACFGSLFLGHLPLPGPAVMPGGDPMHHHSSEAMDMHVQGMWLAFAIAALAITYFLGRVTRDLDQRNAQLHRAQTKAYRTEKIAALATLATGAAHELATPLSTIAIISKDLESEVKRLAPHPGEPSGELVELVEDARLIRDQVDRCRDILEQLAVDTGQTLGESNQSFALRELIDEAIAMIDTQQRLDIDIADELLETVFLGPQRTLAHALRALIKNAVQASSGDQRVTIQARYRAQTLRFEVIDRGPGIPEASIQRVVEPFYSTKAAGQGVGLGLFLAQSVADTLGGSLELSAAEPRGTRARINLPLRRQVGESAPPPPAPRTTEPEVR</sequence>
<organism evidence="9 10">
    <name type="scientific">Bradymonas sediminis</name>
    <dbReference type="NCBI Taxonomy" id="1548548"/>
    <lineage>
        <taxon>Bacteria</taxon>
        <taxon>Deltaproteobacteria</taxon>
        <taxon>Bradymonadales</taxon>
        <taxon>Bradymonadaceae</taxon>
        <taxon>Bradymonas</taxon>
    </lineage>
</organism>
<dbReference type="PRINTS" id="PR00344">
    <property type="entry name" value="BCTRLSENSOR"/>
</dbReference>
<keyword evidence="5 9" id="KW-0418">Kinase</keyword>
<keyword evidence="3" id="KW-0808">Transferase</keyword>
<dbReference type="GO" id="GO:0005886">
    <property type="term" value="C:plasma membrane"/>
    <property type="evidence" value="ECO:0007669"/>
    <property type="project" value="TreeGrafter"/>
</dbReference>
<dbReference type="Gene3D" id="3.30.565.10">
    <property type="entry name" value="Histidine kinase-like ATPase, C-terminal domain"/>
    <property type="match status" value="1"/>
</dbReference>
<evidence type="ECO:0000256" key="7">
    <source>
        <dbReference type="SAM" id="MobiDB-lite"/>
    </source>
</evidence>
<evidence type="ECO:0000256" key="2">
    <source>
        <dbReference type="ARBA" id="ARBA00012438"/>
    </source>
</evidence>
<dbReference type="Proteomes" id="UP000249799">
    <property type="component" value="Chromosome"/>
</dbReference>
<dbReference type="CDD" id="cd00075">
    <property type="entry name" value="HATPase"/>
    <property type="match status" value="1"/>
</dbReference>
<reference evidence="9 10" key="1">
    <citation type="submission" date="2018-06" db="EMBL/GenBank/DDBJ databases">
        <title>Lujinxingia sediminis gen. nov. sp. nov., a new facultative anaerobic member of the class Deltaproteobacteria, and proposal of Lujinxingaceae fam. nov.</title>
        <authorList>
            <person name="Guo L.-Y."/>
            <person name="Li C.-M."/>
            <person name="Wang S."/>
            <person name="Du Z.-J."/>
        </authorList>
    </citation>
    <scope>NUCLEOTIDE SEQUENCE [LARGE SCALE GENOMIC DNA]</scope>
    <source>
        <strain evidence="9 10">FA350</strain>
    </source>
</reference>
<dbReference type="EMBL" id="CP030032">
    <property type="protein sequence ID" value="AWV89426.1"/>
    <property type="molecule type" value="Genomic_DNA"/>
</dbReference>
<keyword evidence="8" id="KW-0472">Membrane</keyword>
<feature type="transmembrane region" description="Helical" evidence="8">
    <location>
        <begin position="20"/>
        <end position="37"/>
    </location>
</feature>
<evidence type="ECO:0000313" key="9">
    <source>
        <dbReference type="EMBL" id="AWV89426.1"/>
    </source>
</evidence>
<comment type="catalytic activity">
    <reaction evidence="1">
        <text>ATP + protein L-histidine = ADP + protein N-phospho-L-histidine.</text>
        <dbReference type="EC" id="2.7.13.3"/>
    </reaction>
</comment>
<evidence type="ECO:0000256" key="5">
    <source>
        <dbReference type="ARBA" id="ARBA00022777"/>
    </source>
</evidence>
<dbReference type="OrthoDB" id="9785252at2"/>
<dbReference type="GO" id="GO:0000155">
    <property type="term" value="F:phosphorelay sensor kinase activity"/>
    <property type="evidence" value="ECO:0007669"/>
    <property type="project" value="TreeGrafter"/>
</dbReference>
<dbReference type="PROSITE" id="PS50109">
    <property type="entry name" value="HIS_KIN"/>
    <property type="match status" value="1"/>
</dbReference>
<dbReference type="PANTHER" id="PTHR44936">
    <property type="entry name" value="SENSOR PROTEIN CREC"/>
    <property type="match status" value="1"/>
</dbReference>
<accession>A0A2Z4FKZ4</accession>
<dbReference type="InterPro" id="IPR003594">
    <property type="entry name" value="HATPase_dom"/>
</dbReference>
<proteinExistence type="predicted"/>
<evidence type="ECO:0000256" key="4">
    <source>
        <dbReference type="ARBA" id="ARBA00022741"/>
    </source>
</evidence>
<keyword evidence="8" id="KW-0812">Transmembrane</keyword>
<dbReference type="Pfam" id="PF02518">
    <property type="entry name" value="HATPase_c"/>
    <property type="match status" value="1"/>
</dbReference>
<dbReference type="AlphaFoldDB" id="A0A2Z4FKZ4"/>
<dbReference type="GO" id="GO:0005524">
    <property type="term" value="F:ATP binding"/>
    <property type="evidence" value="ECO:0007669"/>
    <property type="project" value="UniProtKB-KW"/>
</dbReference>
<feature type="transmembrane region" description="Helical" evidence="8">
    <location>
        <begin position="75"/>
        <end position="93"/>
    </location>
</feature>
<feature type="transmembrane region" description="Helical" evidence="8">
    <location>
        <begin position="163"/>
        <end position="183"/>
    </location>
</feature>
<name>A0A2Z4FKZ4_9DELT</name>
<dbReference type="EC" id="2.7.13.3" evidence="2"/>
<gene>
    <name evidence="9" type="ORF">DN745_08775</name>
</gene>
<evidence type="ECO:0000256" key="1">
    <source>
        <dbReference type="ARBA" id="ARBA00000085"/>
    </source>
</evidence>
<dbReference type="InterPro" id="IPR036890">
    <property type="entry name" value="HATPase_C_sf"/>
</dbReference>
<feature type="transmembrane region" description="Helical" evidence="8">
    <location>
        <begin position="99"/>
        <end position="115"/>
    </location>
</feature>
<keyword evidence="6" id="KW-0067">ATP-binding</keyword>
<dbReference type="InterPro" id="IPR050980">
    <property type="entry name" value="2C_sensor_his_kinase"/>
</dbReference>
<dbReference type="KEGG" id="bsed:DN745_08775"/>
<dbReference type="Gene3D" id="1.10.287.130">
    <property type="match status" value="1"/>
</dbReference>
<keyword evidence="4" id="KW-0547">Nucleotide-binding</keyword>
<dbReference type="SUPFAM" id="SSF55874">
    <property type="entry name" value="ATPase domain of HSP90 chaperone/DNA topoisomerase II/histidine kinase"/>
    <property type="match status" value="1"/>
</dbReference>
<dbReference type="PANTHER" id="PTHR44936:SF10">
    <property type="entry name" value="SENSOR PROTEIN RSTB"/>
    <property type="match status" value="1"/>
</dbReference>
<dbReference type="SMART" id="SM00387">
    <property type="entry name" value="HATPase_c"/>
    <property type="match status" value="1"/>
</dbReference>
<dbReference type="InterPro" id="IPR005467">
    <property type="entry name" value="His_kinase_dom"/>
</dbReference>
<dbReference type="InterPro" id="IPR004358">
    <property type="entry name" value="Sig_transdc_His_kin-like_C"/>
</dbReference>
<evidence type="ECO:0000256" key="6">
    <source>
        <dbReference type="ARBA" id="ARBA00022840"/>
    </source>
</evidence>
<feature type="region of interest" description="Disordered" evidence="7">
    <location>
        <begin position="435"/>
        <end position="457"/>
    </location>
</feature>
<evidence type="ECO:0000313" key="10">
    <source>
        <dbReference type="Proteomes" id="UP000249799"/>
    </source>
</evidence>
<dbReference type="RefSeq" id="WP_111334031.1">
    <property type="nucleotide sequence ID" value="NZ_CP030032.1"/>
</dbReference>
<evidence type="ECO:0000256" key="3">
    <source>
        <dbReference type="ARBA" id="ARBA00022679"/>
    </source>
</evidence>
<feature type="transmembrane region" description="Helical" evidence="8">
    <location>
        <begin position="43"/>
        <end position="63"/>
    </location>
</feature>
<keyword evidence="8" id="KW-1133">Transmembrane helix</keyword>
<feature type="transmembrane region" description="Helical" evidence="8">
    <location>
        <begin position="122"/>
        <end position="143"/>
    </location>
</feature>